<organism evidence="2 3">
    <name type="scientific">Paraburkholderia ribeironis</name>
    <dbReference type="NCBI Taxonomy" id="1247936"/>
    <lineage>
        <taxon>Bacteria</taxon>
        <taxon>Pseudomonadati</taxon>
        <taxon>Pseudomonadota</taxon>
        <taxon>Betaproteobacteria</taxon>
        <taxon>Burkholderiales</taxon>
        <taxon>Burkholderiaceae</taxon>
        <taxon>Paraburkholderia</taxon>
    </lineage>
</organism>
<keyword evidence="3" id="KW-1185">Reference proteome</keyword>
<dbReference type="AlphaFoldDB" id="A0A1N7SCX3"/>
<evidence type="ECO:0000313" key="2">
    <source>
        <dbReference type="EMBL" id="SIT45201.1"/>
    </source>
</evidence>
<evidence type="ECO:0000256" key="1">
    <source>
        <dbReference type="SAM" id="MobiDB-lite"/>
    </source>
</evidence>
<reference evidence="2 3" key="1">
    <citation type="submission" date="2016-12" db="EMBL/GenBank/DDBJ databases">
        <authorList>
            <person name="Song W.-J."/>
            <person name="Kurnit D.M."/>
        </authorList>
    </citation>
    <scope>NUCLEOTIDE SEQUENCE [LARGE SCALE GENOMIC DNA]</scope>
    <source>
        <strain evidence="2 3">STM7296</strain>
    </source>
</reference>
<protein>
    <submittedName>
        <fullName evidence="2">Uncharacterized protein</fullName>
    </submittedName>
</protein>
<sequence>MPRVSGKKDGSAHGRTSVPDALPSRCKAVPAKRMADLRVHDGLPGPLTLVFLPSFERRQCGLQPFDPIGLRRHPDRAGNRIDTVAPIGQRNAVCSGDTQNNVFQMLNIFFELMMIHCFPRDSIEIISEQSSKHGTGRGQHGMLYPLREILVYCRPVRKNTEKTAQLVNSRTAEGEYCRQSRRSVSFRTDFAYLENGDQGYLESAENAITQSRPHNHARKKPFCIQPMTGCTLGAHIYDSRVLIAVKLAR</sequence>
<accession>A0A1N7SCX3</accession>
<dbReference type="EMBL" id="CYGX02000053">
    <property type="protein sequence ID" value="SIT45201.1"/>
    <property type="molecule type" value="Genomic_DNA"/>
</dbReference>
<name>A0A1N7SCX3_9BURK</name>
<feature type="region of interest" description="Disordered" evidence="1">
    <location>
        <begin position="1"/>
        <end position="23"/>
    </location>
</feature>
<feature type="compositionally biased region" description="Basic and acidic residues" evidence="1">
    <location>
        <begin position="1"/>
        <end position="12"/>
    </location>
</feature>
<evidence type="ECO:0000313" key="3">
    <source>
        <dbReference type="Proteomes" id="UP000187012"/>
    </source>
</evidence>
<dbReference type="Proteomes" id="UP000187012">
    <property type="component" value="Unassembled WGS sequence"/>
</dbReference>
<gene>
    <name evidence="2" type="ORF">BN2475_530062</name>
</gene>
<proteinExistence type="predicted"/>